<proteinExistence type="predicted"/>
<gene>
    <name evidence="1" type="ORF">DICVIV_11958</name>
</gene>
<dbReference type="EMBL" id="KN716716">
    <property type="protein sequence ID" value="KJH42059.1"/>
    <property type="molecule type" value="Genomic_DNA"/>
</dbReference>
<accession>A0A0D8XEG7</accession>
<reference evidence="1 2" key="1">
    <citation type="submission" date="2013-11" db="EMBL/GenBank/DDBJ databases">
        <title>Draft genome of the bovine lungworm Dictyocaulus viviparus.</title>
        <authorList>
            <person name="Mitreva M."/>
        </authorList>
    </citation>
    <scope>NUCLEOTIDE SEQUENCE [LARGE SCALE GENOMIC DNA]</scope>
    <source>
        <strain evidence="1 2">HannoverDv2000</strain>
    </source>
</reference>
<evidence type="ECO:0000313" key="1">
    <source>
        <dbReference type="EMBL" id="KJH42059.1"/>
    </source>
</evidence>
<evidence type="ECO:0000313" key="2">
    <source>
        <dbReference type="Proteomes" id="UP000053766"/>
    </source>
</evidence>
<name>A0A0D8XEG7_DICVI</name>
<organism evidence="1 2">
    <name type="scientific">Dictyocaulus viviparus</name>
    <name type="common">Bovine lungworm</name>
    <dbReference type="NCBI Taxonomy" id="29172"/>
    <lineage>
        <taxon>Eukaryota</taxon>
        <taxon>Metazoa</taxon>
        <taxon>Ecdysozoa</taxon>
        <taxon>Nematoda</taxon>
        <taxon>Chromadorea</taxon>
        <taxon>Rhabditida</taxon>
        <taxon>Rhabditina</taxon>
        <taxon>Rhabditomorpha</taxon>
        <taxon>Strongyloidea</taxon>
        <taxon>Metastrongylidae</taxon>
        <taxon>Dictyocaulus</taxon>
    </lineage>
</organism>
<dbReference type="AlphaFoldDB" id="A0A0D8XEG7"/>
<keyword evidence="2" id="KW-1185">Reference proteome</keyword>
<protein>
    <submittedName>
        <fullName evidence="1">Uncharacterized protein</fullName>
    </submittedName>
</protein>
<sequence length="77" mass="8765">METTGRFGNLHGDNQQIWKLKLIDQEKPMEVTINDSASTSQMFKVKSRNGSPPLLFVFSRIDLLLSDHHKEVGLPLE</sequence>
<dbReference type="Proteomes" id="UP000053766">
    <property type="component" value="Unassembled WGS sequence"/>
</dbReference>
<reference evidence="2" key="2">
    <citation type="journal article" date="2016" name="Sci. Rep.">
        <title>Dictyocaulus viviparus genome, variome and transcriptome elucidate lungworm biology and support future intervention.</title>
        <authorList>
            <person name="McNulty S.N."/>
            <person name="Strube C."/>
            <person name="Rosa B.A."/>
            <person name="Martin J.C."/>
            <person name="Tyagi R."/>
            <person name="Choi Y.J."/>
            <person name="Wang Q."/>
            <person name="Hallsworth Pepin K."/>
            <person name="Zhang X."/>
            <person name="Ozersky P."/>
            <person name="Wilson R.K."/>
            <person name="Sternberg P.W."/>
            <person name="Gasser R.B."/>
            <person name="Mitreva M."/>
        </authorList>
    </citation>
    <scope>NUCLEOTIDE SEQUENCE [LARGE SCALE GENOMIC DNA]</scope>
    <source>
        <strain evidence="2">HannoverDv2000</strain>
    </source>
</reference>